<evidence type="ECO:0000313" key="2">
    <source>
        <dbReference type="EMBL" id="QDV19474.1"/>
    </source>
</evidence>
<dbReference type="Proteomes" id="UP000320839">
    <property type="component" value="Chromosome"/>
</dbReference>
<dbReference type="RefSeq" id="WP_145457474.1">
    <property type="nucleotide sequence ID" value="NZ_CP036317.1"/>
</dbReference>
<accession>A0A518FT04</accession>
<dbReference type="InterPro" id="IPR019734">
    <property type="entry name" value="TPR_rpt"/>
</dbReference>
<feature type="repeat" description="TPR" evidence="1">
    <location>
        <begin position="203"/>
        <end position="236"/>
    </location>
</feature>
<sequence length="391" mass="44699">MRKRLFVITGIFCLAGLVWVASSKQRKPAPAQVRAIIKSAEQLLTAKKTDQAIEQLQDLVEVVPENEQAAFLLGHCYYQKKNYADAARYFLKISADSELYQPALINAAKACLQSAKMEQAEAALQRFLEVSPNSPQAITELQWLYFNQLRVREAQNLLRAQLPQAENPYPLLYHLLQMEFKPPIAQESIALLKRINQAEPGQASILLALGYCHWKLGQIEQASDLIEQSLTINPERLETILTAADFYLETGDEQKCETILQPQKAYPEELEKQLQQDDRWHFLKGRLYFQKKELPRALEEMQLALKINPHEIQYLQQCGTIYQAAGHYEEAQQMFQKVKILASSHQQLYQIVASGALENPTREDCQQIASYLETLGKPLQARLWKEIASSI</sequence>
<dbReference type="Pfam" id="PF13432">
    <property type="entry name" value="TPR_16"/>
    <property type="match status" value="2"/>
</dbReference>
<dbReference type="PROSITE" id="PS50005">
    <property type="entry name" value="TPR"/>
    <property type="match status" value="2"/>
</dbReference>
<organism evidence="2 3">
    <name type="scientific">Gimesia panareensis</name>
    <dbReference type="NCBI Taxonomy" id="2527978"/>
    <lineage>
        <taxon>Bacteria</taxon>
        <taxon>Pseudomonadati</taxon>
        <taxon>Planctomycetota</taxon>
        <taxon>Planctomycetia</taxon>
        <taxon>Planctomycetales</taxon>
        <taxon>Planctomycetaceae</taxon>
        <taxon>Gimesia</taxon>
    </lineage>
</organism>
<dbReference type="PANTHER" id="PTHR12558">
    <property type="entry name" value="CELL DIVISION CYCLE 16,23,27"/>
    <property type="match status" value="1"/>
</dbReference>
<keyword evidence="1" id="KW-0802">TPR repeat</keyword>
<evidence type="ECO:0000256" key="1">
    <source>
        <dbReference type="PROSITE-ProRule" id="PRU00339"/>
    </source>
</evidence>
<proteinExistence type="predicted"/>
<gene>
    <name evidence="2" type="ORF">Pan153_41390</name>
</gene>
<dbReference type="SMART" id="SM00028">
    <property type="entry name" value="TPR"/>
    <property type="match status" value="6"/>
</dbReference>
<dbReference type="AlphaFoldDB" id="A0A518FT04"/>
<dbReference type="Pfam" id="PF13181">
    <property type="entry name" value="TPR_8"/>
    <property type="match status" value="1"/>
</dbReference>
<dbReference type="Pfam" id="PF14559">
    <property type="entry name" value="TPR_19"/>
    <property type="match status" value="1"/>
</dbReference>
<name>A0A518FT04_9PLAN</name>
<evidence type="ECO:0000313" key="3">
    <source>
        <dbReference type="Proteomes" id="UP000320839"/>
    </source>
</evidence>
<dbReference type="OrthoDB" id="290205at2"/>
<feature type="repeat" description="TPR" evidence="1">
    <location>
        <begin position="278"/>
        <end position="311"/>
    </location>
</feature>
<dbReference type="SUPFAM" id="SSF48452">
    <property type="entry name" value="TPR-like"/>
    <property type="match status" value="2"/>
</dbReference>
<reference evidence="2 3" key="1">
    <citation type="submission" date="2019-02" db="EMBL/GenBank/DDBJ databases">
        <title>Deep-cultivation of Planctomycetes and their phenomic and genomic characterization uncovers novel biology.</title>
        <authorList>
            <person name="Wiegand S."/>
            <person name="Jogler M."/>
            <person name="Boedeker C."/>
            <person name="Pinto D."/>
            <person name="Vollmers J."/>
            <person name="Rivas-Marin E."/>
            <person name="Kohn T."/>
            <person name="Peeters S.H."/>
            <person name="Heuer A."/>
            <person name="Rast P."/>
            <person name="Oberbeckmann S."/>
            <person name="Bunk B."/>
            <person name="Jeske O."/>
            <person name="Meyerdierks A."/>
            <person name="Storesund J.E."/>
            <person name="Kallscheuer N."/>
            <person name="Luecker S."/>
            <person name="Lage O.M."/>
            <person name="Pohl T."/>
            <person name="Merkel B.J."/>
            <person name="Hornburger P."/>
            <person name="Mueller R.-W."/>
            <person name="Bruemmer F."/>
            <person name="Labrenz M."/>
            <person name="Spormann A.M."/>
            <person name="Op den Camp H."/>
            <person name="Overmann J."/>
            <person name="Amann R."/>
            <person name="Jetten M.S.M."/>
            <person name="Mascher T."/>
            <person name="Medema M.H."/>
            <person name="Devos D.P."/>
            <person name="Kaster A.-K."/>
            <person name="Ovreas L."/>
            <person name="Rohde M."/>
            <person name="Galperin M.Y."/>
            <person name="Jogler C."/>
        </authorList>
    </citation>
    <scope>NUCLEOTIDE SEQUENCE [LARGE SCALE GENOMIC DNA]</scope>
    <source>
        <strain evidence="2 3">Pan153</strain>
    </source>
</reference>
<dbReference type="EMBL" id="CP036317">
    <property type="protein sequence ID" value="QDV19474.1"/>
    <property type="molecule type" value="Genomic_DNA"/>
</dbReference>
<dbReference type="PANTHER" id="PTHR12558:SF13">
    <property type="entry name" value="CELL DIVISION CYCLE PROTEIN 27 HOMOLOG"/>
    <property type="match status" value="1"/>
</dbReference>
<dbReference type="Gene3D" id="1.25.40.10">
    <property type="entry name" value="Tetratricopeptide repeat domain"/>
    <property type="match status" value="2"/>
</dbReference>
<protein>
    <submittedName>
        <fullName evidence="2">Tetratricopeptide repeat protein</fullName>
    </submittedName>
</protein>
<dbReference type="InterPro" id="IPR011990">
    <property type="entry name" value="TPR-like_helical_dom_sf"/>
</dbReference>